<keyword evidence="2" id="KW-0690">Ribosome biogenesis</keyword>
<name>A0A8S0PP23_OLEEU</name>
<dbReference type="OrthoDB" id="1100432at2759"/>
<reference evidence="6 7" key="1">
    <citation type="submission" date="2019-12" db="EMBL/GenBank/DDBJ databases">
        <authorList>
            <person name="Alioto T."/>
            <person name="Alioto T."/>
            <person name="Gomez Garrido J."/>
        </authorList>
    </citation>
    <scope>NUCLEOTIDE SEQUENCE [LARGE SCALE GENOMIC DNA]</scope>
</reference>
<dbReference type="AlphaFoldDB" id="A0A8S0PP23"/>
<proteinExistence type="inferred from homology"/>
<dbReference type="Pfam" id="PF02576">
    <property type="entry name" value="RimP_N"/>
    <property type="match status" value="1"/>
</dbReference>
<evidence type="ECO:0000256" key="3">
    <source>
        <dbReference type="SAM" id="MobiDB-lite"/>
    </source>
</evidence>
<evidence type="ECO:0000256" key="1">
    <source>
        <dbReference type="ARBA" id="ARBA00022490"/>
    </source>
</evidence>
<feature type="compositionally biased region" description="Acidic residues" evidence="3">
    <location>
        <begin position="85"/>
        <end position="118"/>
    </location>
</feature>
<evidence type="ECO:0000313" key="6">
    <source>
        <dbReference type="EMBL" id="CAA2955617.1"/>
    </source>
</evidence>
<dbReference type="InterPro" id="IPR028989">
    <property type="entry name" value="RimP_N"/>
</dbReference>
<accession>A0A8S0PP23</accession>
<evidence type="ECO:0000259" key="5">
    <source>
        <dbReference type="Pfam" id="PF25498"/>
    </source>
</evidence>
<dbReference type="InterPro" id="IPR003728">
    <property type="entry name" value="Ribosome_maturation_RimP"/>
</dbReference>
<dbReference type="SUPFAM" id="SSF75420">
    <property type="entry name" value="YhbC-like, N-terminal domain"/>
    <property type="match status" value="1"/>
</dbReference>
<evidence type="ECO:0000259" key="4">
    <source>
        <dbReference type="Pfam" id="PF02576"/>
    </source>
</evidence>
<keyword evidence="7" id="KW-1185">Reference proteome</keyword>
<feature type="region of interest" description="Disordered" evidence="3">
    <location>
        <begin position="79"/>
        <end position="124"/>
    </location>
</feature>
<dbReference type="Gramene" id="OE9A075648T2">
    <property type="protein sequence ID" value="OE9A075648C2"/>
    <property type="gene ID" value="OE9A075648"/>
</dbReference>
<dbReference type="Pfam" id="PF25498">
    <property type="entry name" value="DUF7912"/>
    <property type="match status" value="1"/>
</dbReference>
<dbReference type="InterPro" id="IPR057234">
    <property type="entry name" value="DUF7912"/>
</dbReference>
<protein>
    <submittedName>
        <fullName evidence="6">Uncharacterized protein LOC111383125</fullName>
    </submittedName>
</protein>
<dbReference type="EMBL" id="CACTIH010000156">
    <property type="protein sequence ID" value="CAA2955617.1"/>
    <property type="molecule type" value="Genomic_DNA"/>
</dbReference>
<feature type="domain" description="Ribosome maturation factor RimP N-terminal" evidence="4">
    <location>
        <begin position="153"/>
        <end position="217"/>
    </location>
</feature>
<dbReference type="Proteomes" id="UP000594638">
    <property type="component" value="Unassembled WGS sequence"/>
</dbReference>
<sequence>MRNYVINSISSFFKCRTRMNLLYSCPISHFIQNLPTEKPKKLGLFNICDKVKSMSIYAKPISNFDCFTALRHLNTSSSQKITQDSLEDSDNNQDDSSEELEPIDSWEEEDDADPEVGDGGDGGGVVLQNCPWGQQALAICREVLLQFGDDMELYAYKTSPRGYIYVRLDKLSNEYGCPSMEEIESFSRQYKKRLDEVGAREEIPDDLALEVSSPGADRLLRVPDDLSRFKDMPMLVSHTEDSDAKCSEKTGVYFLDSIETESGSCVWKLADVKENRDPSAKGRPMSRKQKDWRLKLPYANVKRVTLYLNY</sequence>
<dbReference type="HAMAP" id="MF_01077">
    <property type="entry name" value="RimP"/>
    <property type="match status" value="1"/>
</dbReference>
<comment type="caution">
    <text evidence="6">The sequence shown here is derived from an EMBL/GenBank/DDBJ whole genome shotgun (WGS) entry which is preliminary data.</text>
</comment>
<evidence type="ECO:0000313" key="7">
    <source>
        <dbReference type="Proteomes" id="UP000594638"/>
    </source>
</evidence>
<evidence type="ECO:0000256" key="2">
    <source>
        <dbReference type="ARBA" id="ARBA00022517"/>
    </source>
</evidence>
<dbReference type="PANTHER" id="PTHR34544">
    <property type="entry name" value="OSJNBA0006B20.18 PROTEIN"/>
    <property type="match status" value="1"/>
</dbReference>
<organism evidence="6 7">
    <name type="scientific">Olea europaea subsp. europaea</name>
    <dbReference type="NCBI Taxonomy" id="158383"/>
    <lineage>
        <taxon>Eukaryota</taxon>
        <taxon>Viridiplantae</taxon>
        <taxon>Streptophyta</taxon>
        <taxon>Embryophyta</taxon>
        <taxon>Tracheophyta</taxon>
        <taxon>Spermatophyta</taxon>
        <taxon>Magnoliopsida</taxon>
        <taxon>eudicotyledons</taxon>
        <taxon>Gunneridae</taxon>
        <taxon>Pentapetalae</taxon>
        <taxon>asterids</taxon>
        <taxon>lamiids</taxon>
        <taxon>Lamiales</taxon>
        <taxon>Oleaceae</taxon>
        <taxon>Oleeae</taxon>
        <taxon>Olea</taxon>
    </lineage>
</organism>
<keyword evidence="1" id="KW-0963">Cytoplasm</keyword>
<dbReference type="PANTHER" id="PTHR34544:SF3">
    <property type="entry name" value="OS07G0155200 PROTEIN"/>
    <property type="match status" value="1"/>
</dbReference>
<dbReference type="InterPro" id="IPR035956">
    <property type="entry name" value="RimP_N_sf"/>
</dbReference>
<feature type="domain" description="DUF7912" evidence="5">
    <location>
        <begin position="219"/>
        <end position="307"/>
    </location>
</feature>
<dbReference type="GO" id="GO:0042274">
    <property type="term" value="P:ribosomal small subunit biogenesis"/>
    <property type="evidence" value="ECO:0007669"/>
    <property type="project" value="InterPro"/>
</dbReference>
<gene>
    <name evidence="6" type="ORF">OLEA9_A075648</name>
</gene>